<dbReference type="InterPro" id="IPR026350">
    <property type="entry name" value="GxxExxY"/>
</dbReference>
<accession>A0A1F5S300</accession>
<reference evidence="1 2" key="1">
    <citation type="journal article" date="2016" name="Nat. Commun.">
        <title>Thousands of microbial genomes shed light on interconnected biogeochemical processes in an aquifer system.</title>
        <authorList>
            <person name="Anantharaman K."/>
            <person name="Brown C.T."/>
            <person name="Hug L.A."/>
            <person name="Sharon I."/>
            <person name="Castelle C.J."/>
            <person name="Probst A.J."/>
            <person name="Thomas B.C."/>
            <person name="Singh A."/>
            <person name="Wilkins M.J."/>
            <person name="Karaoz U."/>
            <person name="Brodie E.L."/>
            <person name="Williams K.H."/>
            <person name="Hubbard S.S."/>
            <person name="Banfield J.F."/>
        </authorList>
    </citation>
    <scope>NUCLEOTIDE SEQUENCE [LARGE SCALE GENOMIC DNA]</scope>
</reference>
<proteinExistence type="predicted"/>
<name>A0A1F5S300_9BACT</name>
<gene>
    <name evidence="1" type="ORF">A2257_03485</name>
</gene>
<comment type="caution">
    <text evidence="1">The sequence shown here is derived from an EMBL/GenBank/DDBJ whole genome shotgun (WGS) entry which is preliminary data.</text>
</comment>
<evidence type="ECO:0000313" key="1">
    <source>
        <dbReference type="EMBL" id="OGF20803.1"/>
    </source>
</evidence>
<dbReference type="Proteomes" id="UP000177407">
    <property type="component" value="Unassembled WGS sequence"/>
</dbReference>
<protein>
    <recommendedName>
        <fullName evidence="3">GxxExxY protein</fullName>
    </recommendedName>
</protein>
<evidence type="ECO:0000313" key="2">
    <source>
        <dbReference type="Proteomes" id="UP000177407"/>
    </source>
</evidence>
<dbReference type="EMBL" id="MFGA01000020">
    <property type="protein sequence ID" value="OGF20803.1"/>
    <property type="molecule type" value="Genomic_DNA"/>
</dbReference>
<dbReference type="NCBIfam" id="TIGR04256">
    <property type="entry name" value="GxxExxY"/>
    <property type="match status" value="1"/>
</dbReference>
<organism evidence="1 2">
    <name type="scientific">Candidatus Falkowbacteria bacterium RIFOXYA2_FULL_38_12</name>
    <dbReference type="NCBI Taxonomy" id="1797993"/>
    <lineage>
        <taxon>Bacteria</taxon>
        <taxon>Candidatus Falkowiibacteriota</taxon>
    </lineage>
</organism>
<evidence type="ECO:0008006" key="3">
    <source>
        <dbReference type="Google" id="ProtNLM"/>
    </source>
</evidence>
<dbReference type="Pfam" id="PF13366">
    <property type="entry name" value="PDDEXK_3"/>
    <property type="match status" value="1"/>
</dbReference>
<dbReference type="AlphaFoldDB" id="A0A1F5S300"/>
<sequence length="127" mass="14858">MREEIVYPELSYKLVGTAFKVYNSLGFGCRELYMQRAYAKELSTEGIIFIREKEIKLIYDGQEIGKYRLDFIVDNKVIVELKVVPIVKNIHIRQVLEYLNATKFKLAILIYFTSNGVVYKRVVNPNI</sequence>